<evidence type="ECO:0000256" key="1">
    <source>
        <dbReference type="SAM" id="MobiDB-lite"/>
    </source>
</evidence>
<evidence type="ECO:0000313" key="2">
    <source>
        <dbReference type="EMBL" id="AOS44155.1"/>
    </source>
</evidence>
<proteinExistence type="predicted"/>
<gene>
    <name evidence="2" type="ORF">Verru16b_01216</name>
</gene>
<feature type="region of interest" description="Disordered" evidence="1">
    <location>
        <begin position="1"/>
        <end position="24"/>
    </location>
</feature>
<sequence>MPATDPFTGHPSHLQGPRLPGAEGWSAVLDGHRQRLRALDQLGEKAAQCGIRTDPDRALVIAEADEVGLLEFAEERWRDLGEAIRAFRATLPLVRLEDFGFSSEAEDPFEANTTQLRRIGGGVEALAFADPGLSVYKFFLFREGGAVGATFAFARGEGELLQARAVPGSYRRLFEKLRLTHLLGMPTEIAGITREGILVVKQTHGRLLPEKTDMSQLDPTRLMPIPSRFLRSDRDHPRLHFLDGEPWLVGDTHDRNVVVAEDGTWRVIDLVAAPLPPEWLGQSALFAGWIERARRDPRAEALAAGNDDEL</sequence>
<organism evidence="2 3">
    <name type="scientific">Lacunisphaera limnophila</name>
    <dbReference type="NCBI Taxonomy" id="1838286"/>
    <lineage>
        <taxon>Bacteria</taxon>
        <taxon>Pseudomonadati</taxon>
        <taxon>Verrucomicrobiota</taxon>
        <taxon>Opitutia</taxon>
        <taxon>Opitutales</taxon>
        <taxon>Opitutaceae</taxon>
        <taxon>Lacunisphaera</taxon>
    </lineage>
</organism>
<accession>A0A1D8ATC1</accession>
<name>A0A1D8ATC1_9BACT</name>
<dbReference type="EMBL" id="CP016094">
    <property type="protein sequence ID" value="AOS44155.1"/>
    <property type="molecule type" value="Genomic_DNA"/>
</dbReference>
<keyword evidence="3" id="KW-1185">Reference proteome</keyword>
<evidence type="ECO:0000313" key="3">
    <source>
        <dbReference type="Proteomes" id="UP000095228"/>
    </source>
</evidence>
<dbReference type="KEGG" id="obg:Verru16b_01216"/>
<dbReference type="STRING" id="1838286.Verru16b_01216"/>
<protein>
    <submittedName>
        <fullName evidence="2">Uncharacterized protein</fullName>
    </submittedName>
</protein>
<dbReference type="AlphaFoldDB" id="A0A1D8ATC1"/>
<reference evidence="2 3" key="1">
    <citation type="submission" date="2016-06" db="EMBL/GenBank/DDBJ databases">
        <title>Three novel species with peptidoglycan cell walls form the new genus Lacunisphaera gen. nov. in the family Opitutaceae of the verrucomicrobial subdivision 4.</title>
        <authorList>
            <person name="Rast P."/>
            <person name="Gloeckner I."/>
            <person name="Jogler M."/>
            <person name="Boedeker C."/>
            <person name="Jeske O."/>
            <person name="Wiegand S."/>
            <person name="Reinhardt R."/>
            <person name="Schumann P."/>
            <person name="Rohde M."/>
            <person name="Spring S."/>
            <person name="Gloeckner F.O."/>
            <person name="Jogler C."/>
        </authorList>
    </citation>
    <scope>NUCLEOTIDE SEQUENCE [LARGE SCALE GENOMIC DNA]</scope>
    <source>
        <strain evidence="2 3">IG16b</strain>
    </source>
</reference>
<dbReference type="Proteomes" id="UP000095228">
    <property type="component" value="Chromosome"/>
</dbReference>
<dbReference type="OrthoDB" id="183630at2"/>